<keyword evidence="3" id="KW-1185">Reference proteome</keyword>
<comment type="caution">
    <text evidence="2">The sequence shown here is derived from an EMBL/GenBank/DDBJ whole genome shotgun (WGS) entry which is preliminary data.</text>
</comment>
<accession>A0A2K0WI08</accession>
<feature type="compositionally biased region" description="Basic and acidic residues" evidence="1">
    <location>
        <begin position="1"/>
        <end position="14"/>
    </location>
</feature>
<feature type="region of interest" description="Disordered" evidence="1">
    <location>
        <begin position="552"/>
        <end position="573"/>
    </location>
</feature>
<reference evidence="2 3" key="1">
    <citation type="submission" date="2017-06" db="EMBL/GenBank/DDBJ databases">
        <title>Genome of Fusarium nygamai isolate CS10214.</title>
        <authorList>
            <person name="Gardiner D.M."/>
            <person name="Obanor F."/>
            <person name="Kazan K."/>
        </authorList>
    </citation>
    <scope>NUCLEOTIDE SEQUENCE [LARGE SCALE GENOMIC DNA]</scope>
    <source>
        <strain evidence="2 3">CS10214</strain>
    </source>
</reference>
<evidence type="ECO:0000256" key="1">
    <source>
        <dbReference type="SAM" id="MobiDB-lite"/>
    </source>
</evidence>
<dbReference type="EMBL" id="MTQA01000064">
    <property type="protein sequence ID" value="PNP81917.1"/>
    <property type="molecule type" value="Genomic_DNA"/>
</dbReference>
<gene>
    <name evidence="2" type="ORF">FNYG_04943</name>
</gene>
<dbReference type="OrthoDB" id="5103823at2759"/>
<dbReference type="AlphaFoldDB" id="A0A2K0WI08"/>
<evidence type="ECO:0000313" key="2">
    <source>
        <dbReference type="EMBL" id="PNP81917.1"/>
    </source>
</evidence>
<feature type="region of interest" description="Disordered" evidence="1">
    <location>
        <begin position="1"/>
        <end position="77"/>
    </location>
</feature>
<protein>
    <submittedName>
        <fullName evidence="2">Uncharacterized protein</fullName>
    </submittedName>
</protein>
<organism evidence="2 3">
    <name type="scientific">Gibberella nygamai</name>
    <name type="common">Bean root rot disease fungus</name>
    <name type="synonym">Fusarium nygamai</name>
    <dbReference type="NCBI Taxonomy" id="42673"/>
    <lineage>
        <taxon>Eukaryota</taxon>
        <taxon>Fungi</taxon>
        <taxon>Dikarya</taxon>
        <taxon>Ascomycota</taxon>
        <taxon>Pezizomycotina</taxon>
        <taxon>Sordariomycetes</taxon>
        <taxon>Hypocreomycetidae</taxon>
        <taxon>Hypocreales</taxon>
        <taxon>Nectriaceae</taxon>
        <taxon>Fusarium</taxon>
        <taxon>Fusarium fujikuroi species complex</taxon>
    </lineage>
</organism>
<evidence type="ECO:0000313" key="3">
    <source>
        <dbReference type="Proteomes" id="UP000236664"/>
    </source>
</evidence>
<feature type="compositionally biased region" description="Polar residues" evidence="1">
    <location>
        <begin position="22"/>
        <end position="34"/>
    </location>
</feature>
<feature type="region of interest" description="Disordered" evidence="1">
    <location>
        <begin position="446"/>
        <end position="468"/>
    </location>
</feature>
<name>A0A2K0WI08_GIBNY</name>
<proteinExistence type="predicted"/>
<dbReference type="Proteomes" id="UP000236664">
    <property type="component" value="Unassembled WGS sequence"/>
</dbReference>
<sequence length="573" mass="60337">MSDRGYQDPSKVSDAKALQMMFKSNTGAKSQSNIPKKRAGPSMQAARPAPVPPSGSTTPSTTARFYPPTLLSNPLDRKAGAILGPSASDFLGRRDVTPKLSSSLVQGQDHKGKTEVPSTVPKVQEVSPSLAQKESEKPVVKLPSTLAVIPEADKLDFNLIQGQSEKAGAHATSTNLPTVSKAPERVSNIDLLCDFATDSGQASIKASTVGTAAGLPKTPAKTTNPPGKETKKKTLLELFQNQKSEDESDCGVSDCQAKEVATHDSKAAEPLKYLPDELLELKANAKTGVLPPDCIVKRHNNSQKAGIAATYKSAASFIAHKTTSVCGSQAEMTEPTVLRPTAPQTSPKQAKLDSIQAPIVTTAEPAQAGNLIDLEGGQVGLKSGAAEKVPGTASLDHQRWMSSLTYDDLADLQPCSEHTKLDSAQAPTEAKSESMQAKDPVAFKEFQDPEKPKGLRPQAPGFVPKLHAPPATSMLAQYATPSPIDLGGNEASQHASTKTFAPAEQFMVTATPVATHANGFRITGPATSQIMFSSPINVTFSTELPLRTAGDNGEVARAPKKPTKGLGASMWAK</sequence>